<dbReference type="EMBL" id="KV722345">
    <property type="protein sequence ID" value="OCH94253.1"/>
    <property type="molecule type" value="Genomic_DNA"/>
</dbReference>
<keyword evidence="2" id="KW-1185">Reference proteome</keyword>
<evidence type="ECO:0000313" key="2">
    <source>
        <dbReference type="Proteomes" id="UP000250043"/>
    </source>
</evidence>
<dbReference type="OrthoDB" id="613763at2759"/>
<proteinExistence type="predicted"/>
<organism evidence="1 2">
    <name type="scientific">Obba rivulosa</name>
    <dbReference type="NCBI Taxonomy" id="1052685"/>
    <lineage>
        <taxon>Eukaryota</taxon>
        <taxon>Fungi</taxon>
        <taxon>Dikarya</taxon>
        <taxon>Basidiomycota</taxon>
        <taxon>Agaricomycotina</taxon>
        <taxon>Agaricomycetes</taxon>
        <taxon>Polyporales</taxon>
        <taxon>Gelatoporiaceae</taxon>
        <taxon>Obba</taxon>
    </lineage>
</organism>
<reference evidence="1 2" key="1">
    <citation type="submission" date="2016-07" db="EMBL/GenBank/DDBJ databases">
        <title>Draft genome of the white-rot fungus Obba rivulosa 3A-2.</title>
        <authorList>
            <consortium name="DOE Joint Genome Institute"/>
            <person name="Miettinen O."/>
            <person name="Riley R."/>
            <person name="Acob R."/>
            <person name="Barry K."/>
            <person name="Cullen D."/>
            <person name="De Vries R."/>
            <person name="Hainaut M."/>
            <person name="Hatakka A."/>
            <person name="Henrissat B."/>
            <person name="Hilden K."/>
            <person name="Kuo R."/>
            <person name="Labutti K."/>
            <person name="Lipzen A."/>
            <person name="Makela M.R."/>
            <person name="Sandor L."/>
            <person name="Spatafora J.W."/>
            <person name="Grigoriev I.V."/>
            <person name="Hibbett D.S."/>
        </authorList>
    </citation>
    <scope>NUCLEOTIDE SEQUENCE [LARGE SCALE GENOMIC DNA]</scope>
    <source>
        <strain evidence="1 2">3A-2</strain>
    </source>
</reference>
<evidence type="ECO:0000313" key="1">
    <source>
        <dbReference type="EMBL" id="OCH94253.1"/>
    </source>
</evidence>
<dbReference type="AlphaFoldDB" id="A0A8E2J473"/>
<evidence type="ECO:0008006" key="3">
    <source>
        <dbReference type="Google" id="ProtNLM"/>
    </source>
</evidence>
<accession>A0A8E2J473</accession>
<dbReference type="Proteomes" id="UP000250043">
    <property type="component" value="Unassembled WGS sequence"/>
</dbReference>
<sequence length="352" mass="37982">MSLTALPTELLDAIFDPLAACNSTLTALARTCASLSPSATRLLYRDVSVSAYARNFSVVGTLAARPELAGLVRSFAVTVDDANEDSHADLYKQLQRALRNMPRLAHLELNVHPDASWVVDGGAGGIEYAQLEHFATSFQLDTHLSSFLGRAPSLLSLQLSTPAHSVPHIPHSCVPALASYTGPACLLPLFAGRPLTALHLSGELSPEDVSRFAAPTGAPWREASAAHHKSPVRVLSALTSAAPAQMLEVLAAAFSDLVCLRLMTTSAFWDAPDMSFYSRIAETLSSLPSLSSFELSGMHWEHRPKSAPSLFAPSSGCVEKEWISPPVSPRIVEADPDQREFDFDEAFLEWSY</sequence>
<name>A0A8E2J473_9APHY</name>
<gene>
    <name evidence="1" type="ORF">OBBRIDRAFT_723077</name>
</gene>
<protein>
    <recommendedName>
        <fullName evidence="3">F-box domain-containing protein</fullName>
    </recommendedName>
</protein>